<feature type="domain" description="DUF4283" evidence="2">
    <location>
        <begin position="74"/>
        <end position="148"/>
    </location>
</feature>
<proteinExistence type="predicted"/>
<sequence>MRRPGRSAVVRCRSPNSGALECINSPRFESGIIICPFDLVDCGLLAVSADPFSAVMAVVVHFNDDDMAAGVARVDLTLLGLVIGTSPPLHTLRTVLTRVWRFEGDLTISQLDGGLLQFVFSLQSDLQAAVSAGPWIFDKYMLTLQPWATPSEEVIGNLRWAPLAVQIWGVPFDCFTNKMALRLGSALGETATPTLHRSDVSGGLYVRAEPVLNLLEPLPDSISAGHIDPQKGTFSAKIKFELVSHFCFLCGVIGHVKDVCPRKEELGASPAKYGKFTMASESGPQVTEAMLARRRRRYTWIRANFCNQGKPRRGGGTWEDSRRPGTGIMGSRFQSLSLLHPSTDSHAQQVRDVHSTDGTSKLPLVDSSPVSPQPAAKRLRFGSASDTSSAPVFDKVAGASLNWPPADP</sequence>
<evidence type="ECO:0000256" key="1">
    <source>
        <dbReference type="SAM" id="MobiDB-lite"/>
    </source>
</evidence>
<evidence type="ECO:0000259" key="2">
    <source>
        <dbReference type="Pfam" id="PF14111"/>
    </source>
</evidence>
<reference evidence="3 4" key="1">
    <citation type="submission" date="2024-04" db="EMBL/GenBank/DDBJ databases">
        <authorList>
            <person name="Fracassetti M."/>
        </authorList>
    </citation>
    <scope>NUCLEOTIDE SEQUENCE [LARGE SCALE GENOMIC DNA]</scope>
</reference>
<keyword evidence="4" id="KW-1185">Reference proteome</keyword>
<dbReference type="InterPro" id="IPR040256">
    <property type="entry name" value="At4g02000-like"/>
</dbReference>
<dbReference type="PANTHER" id="PTHR31286">
    <property type="entry name" value="GLYCINE-RICH CELL WALL STRUCTURAL PROTEIN 1.8-LIKE"/>
    <property type="match status" value="1"/>
</dbReference>
<dbReference type="PANTHER" id="PTHR31286:SF167">
    <property type="entry name" value="OS09G0268800 PROTEIN"/>
    <property type="match status" value="1"/>
</dbReference>
<dbReference type="InterPro" id="IPR025558">
    <property type="entry name" value="DUF4283"/>
</dbReference>
<gene>
    <name evidence="3" type="ORF">LTRI10_LOCUS42710</name>
</gene>
<name>A0AAV2FWM4_9ROSI</name>
<dbReference type="EMBL" id="OZ034820">
    <property type="protein sequence ID" value="CAL1402731.1"/>
    <property type="molecule type" value="Genomic_DNA"/>
</dbReference>
<dbReference type="AlphaFoldDB" id="A0AAV2FWM4"/>
<accession>A0AAV2FWM4</accession>
<dbReference type="Proteomes" id="UP001497516">
    <property type="component" value="Chromosome 7"/>
</dbReference>
<organism evidence="3 4">
    <name type="scientific">Linum trigynum</name>
    <dbReference type="NCBI Taxonomy" id="586398"/>
    <lineage>
        <taxon>Eukaryota</taxon>
        <taxon>Viridiplantae</taxon>
        <taxon>Streptophyta</taxon>
        <taxon>Embryophyta</taxon>
        <taxon>Tracheophyta</taxon>
        <taxon>Spermatophyta</taxon>
        <taxon>Magnoliopsida</taxon>
        <taxon>eudicotyledons</taxon>
        <taxon>Gunneridae</taxon>
        <taxon>Pentapetalae</taxon>
        <taxon>rosids</taxon>
        <taxon>fabids</taxon>
        <taxon>Malpighiales</taxon>
        <taxon>Linaceae</taxon>
        <taxon>Linum</taxon>
    </lineage>
</organism>
<evidence type="ECO:0000313" key="3">
    <source>
        <dbReference type="EMBL" id="CAL1402731.1"/>
    </source>
</evidence>
<protein>
    <recommendedName>
        <fullName evidence="2">DUF4283 domain-containing protein</fullName>
    </recommendedName>
</protein>
<feature type="region of interest" description="Disordered" evidence="1">
    <location>
        <begin position="342"/>
        <end position="408"/>
    </location>
</feature>
<evidence type="ECO:0000313" key="4">
    <source>
        <dbReference type="Proteomes" id="UP001497516"/>
    </source>
</evidence>
<dbReference type="Pfam" id="PF14111">
    <property type="entry name" value="DUF4283"/>
    <property type="match status" value="1"/>
</dbReference>